<dbReference type="PANTHER" id="PTHR13445">
    <property type="entry name" value="TUMOR SUPPRESSING SUBTRANSFERABLE CANDIDATE 4 TSSC4"/>
    <property type="match status" value="1"/>
</dbReference>
<evidence type="ECO:0000256" key="10">
    <source>
        <dbReference type="ARBA" id="ARBA00045970"/>
    </source>
</evidence>
<dbReference type="GO" id="GO:0008380">
    <property type="term" value="P:RNA splicing"/>
    <property type="evidence" value="ECO:0007669"/>
    <property type="project" value="UniProtKB-KW"/>
</dbReference>
<evidence type="ECO:0000256" key="11">
    <source>
        <dbReference type="SAM" id="MobiDB-lite"/>
    </source>
</evidence>
<dbReference type="Pfam" id="PF15264">
    <property type="entry name" value="TSSC4"/>
    <property type="match status" value="1"/>
</dbReference>
<evidence type="ECO:0000313" key="14">
    <source>
        <dbReference type="EMBL" id="SSX23913.1"/>
    </source>
</evidence>
<comment type="subcellular location">
    <subcellularLocation>
        <location evidence="2">Cytoplasm</location>
    </subcellularLocation>
    <subcellularLocation>
        <location evidence="1">Nucleus</location>
    </subcellularLocation>
</comment>
<feature type="region of interest" description="Disordered" evidence="11">
    <location>
        <begin position="163"/>
        <end position="182"/>
    </location>
</feature>
<dbReference type="GO" id="GO:0006397">
    <property type="term" value="P:mRNA processing"/>
    <property type="evidence" value="ECO:0007669"/>
    <property type="project" value="UniProtKB-KW"/>
</dbReference>
<evidence type="ECO:0000313" key="13">
    <source>
        <dbReference type="EMBL" id="SSX03548.1"/>
    </source>
</evidence>
<keyword evidence="12" id="KW-1133">Transmembrane helix</keyword>
<keyword evidence="4" id="KW-0963">Cytoplasm</keyword>
<dbReference type="AlphaFoldDB" id="A0A336KI77"/>
<evidence type="ECO:0000256" key="3">
    <source>
        <dbReference type="ARBA" id="ARBA00010362"/>
    </source>
</evidence>
<gene>
    <name evidence="13" type="primary">CSON009799</name>
</gene>
<evidence type="ECO:0000256" key="1">
    <source>
        <dbReference type="ARBA" id="ARBA00004123"/>
    </source>
</evidence>
<keyword evidence="8" id="KW-0539">Nucleus</keyword>
<evidence type="ECO:0000256" key="2">
    <source>
        <dbReference type="ARBA" id="ARBA00004496"/>
    </source>
</evidence>
<feature type="region of interest" description="Disordered" evidence="11">
    <location>
        <begin position="273"/>
        <end position="335"/>
    </location>
</feature>
<keyword evidence="6" id="KW-0747">Spliceosome</keyword>
<evidence type="ECO:0000256" key="4">
    <source>
        <dbReference type="ARBA" id="ARBA00022490"/>
    </source>
</evidence>
<feature type="transmembrane region" description="Helical" evidence="12">
    <location>
        <begin position="20"/>
        <end position="41"/>
    </location>
</feature>
<keyword evidence="12" id="KW-0472">Membrane</keyword>
<reference evidence="13" key="1">
    <citation type="submission" date="2018-04" db="EMBL/GenBank/DDBJ databases">
        <authorList>
            <person name="Go L.Y."/>
            <person name="Mitchell J.A."/>
        </authorList>
    </citation>
    <scope>NUCLEOTIDE SEQUENCE</scope>
    <source>
        <tissue evidence="13">Whole organism</tissue>
    </source>
</reference>
<evidence type="ECO:0000256" key="6">
    <source>
        <dbReference type="ARBA" id="ARBA00022728"/>
    </source>
</evidence>
<dbReference type="EMBL" id="UFQS01000392">
    <property type="protein sequence ID" value="SSX03548.1"/>
    <property type="molecule type" value="Genomic_DNA"/>
</dbReference>
<keyword evidence="12" id="KW-0812">Transmembrane</keyword>
<accession>A0A336KI77</accession>
<dbReference type="EMBL" id="UFQT01000392">
    <property type="protein sequence ID" value="SSX23913.1"/>
    <property type="molecule type" value="Genomic_DNA"/>
</dbReference>
<evidence type="ECO:0000256" key="7">
    <source>
        <dbReference type="ARBA" id="ARBA00023187"/>
    </source>
</evidence>
<organism evidence="13">
    <name type="scientific">Culicoides sonorensis</name>
    <name type="common">Biting midge</name>
    <dbReference type="NCBI Taxonomy" id="179676"/>
    <lineage>
        <taxon>Eukaryota</taxon>
        <taxon>Metazoa</taxon>
        <taxon>Ecdysozoa</taxon>
        <taxon>Arthropoda</taxon>
        <taxon>Hexapoda</taxon>
        <taxon>Insecta</taxon>
        <taxon>Pterygota</taxon>
        <taxon>Neoptera</taxon>
        <taxon>Endopterygota</taxon>
        <taxon>Diptera</taxon>
        <taxon>Nematocera</taxon>
        <taxon>Chironomoidea</taxon>
        <taxon>Ceratopogonidae</taxon>
        <taxon>Ceratopogoninae</taxon>
        <taxon>Culicoides</taxon>
        <taxon>Monoculicoides</taxon>
    </lineage>
</organism>
<sequence>MKKLKQRTVSYQYQSKSQSLINLLGFLCSALANQGGVGFYGTPGLETVPQTDVYVEYEPNNGVEYSQELKESAKDTAKYSYNYGVSDPNTGDHKKVWEIRDGNNVRINLIEIENNFLAMDTADFQQKRKNLFDCLDQAEKSLNSDSSLVQRSTITLDELVPERTQENENKRRKTVIKSHSSRKESIFKRPELPIQRCMPMRHVPDYKVNPHKWKKYSLEDADCSDRTNTAAAFNFLREIEKRKETDEMVVGSNESVPSKIVFKKSVKLNKVNEEGAEESSSVLRGTKLVMPEYVVGQKRPSKVERKPKSDRKSEKHKELKLNHLMEDEEEEDDGT</sequence>
<dbReference type="GO" id="GO:0005681">
    <property type="term" value="C:spliceosomal complex"/>
    <property type="evidence" value="ECO:0007669"/>
    <property type="project" value="UniProtKB-KW"/>
</dbReference>
<comment type="similarity">
    <text evidence="3">Belongs to the TSSC4 family.</text>
</comment>
<dbReference type="OMA" id="MTSFQER"/>
<evidence type="ECO:0000256" key="8">
    <source>
        <dbReference type="ARBA" id="ARBA00023242"/>
    </source>
</evidence>
<dbReference type="PANTHER" id="PTHR13445:SF3">
    <property type="entry name" value="U5 SMALL NUCLEAR RIBONUCLEOPROTEIN TSSC4"/>
    <property type="match status" value="1"/>
</dbReference>
<protein>
    <recommendedName>
        <fullName evidence="9">U5 small nuclear ribonucleoprotein TSSC4</fullName>
    </recommendedName>
</protein>
<name>A0A336KI77_CULSO</name>
<keyword evidence="5" id="KW-0507">mRNA processing</keyword>
<feature type="compositionally biased region" description="Basic and acidic residues" evidence="11">
    <location>
        <begin position="301"/>
        <end position="325"/>
    </location>
</feature>
<dbReference type="VEuPathDB" id="VectorBase:CSON009799"/>
<reference evidence="14" key="2">
    <citation type="submission" date="2018-07" db="EMBL/GenBank/DDBJ databases">
        <authorList>
            <person name="Quirk P.G."/>
            <person name="Krulwich T.A."/>
        </authorList>
    </citation>
    <scope>NUCLEOTIDE SEQUENCE</scope>
</reference>
<keyword evidence="7" id="KW-0508">mRNA splicing</keyword>
<feature type="compositionally biased region" description="Acidic residues" evidence="11">
    <location>
        <begin position="326"/>
        <end position="335"/>
    </location>
</feature>
<feature type="compositionally biased region" description="Basic residues" evidence="11">
    <location>
        <begin position="170"/>
        <end position="180"/>
    </location>
</feature>
<evidence type="ECO:0000256" key="9">
    <source>
        <dbReference type="ARBA" id="ARBA00035304"/>
    </source>
</evidence>
<proteinExistence type="inferred from homology"/>
<dbReference type="GO" id="GO:0005737">
    <property type="term" value="C:cytoplasm"/>
    <property type="evidence" value="ECO:0007669"/>
    <property type="project" value="UniProtKB-SubCell"/>
</dbReference>
<comment type="function">
    <text evidence="10">Protein associated with the U5 snRNP, during its maturation and its post-splicing recycling and which is required for spliceosomal tri-snRNP complex assembly in the nucleus. Has a molecular sequestering activity and transiently hinders SNRNP200 binding sites for constitutive splicing factors that intervene later during the assembly of the spliceosome and splicing. Together with its molecular sequestering activity, may also function as a molecular adapter and placeholder, coordinating the assembly of the U5 snRNP and its association with the U4/U6 di-snRNP.</text>
</comment>
<dbReference type="InterPro" id="IPR029338">
    <property type="entry name" value="TSSC4"/>
</dbReference>
<evidence type="ECO:0000256" key="12">
    <source>
        <dbReference type="SAM" id="Phobius"/>
    </source>
</evidence>
<evidence type="ECO:0000256" key="5">
    <source>
        <dbReference type="ARBA" id="ARBA00022664"/>
    </source>
</evidence>